<reference evidence="6 7" key="1">
    <citation type="submission" date="2019-07" db="EMBL/GenBank/DDBJ databases">
        <title>R&amp;d 2014.</title>
        <authorList>
            <person name="Klenk H.-P."/>
        </authorList>
    </citation>
    <scope>NUCLEOTIDE SEQUENCE [LARGE SCALE GENOMIC DNA]</scope>
    <source>
        <strain evidence="6 7">DSM 43912</strain>
    </source>
</reference>
<gene>
    <name evidence="6" type="ORF">JD81_01945</name>
</gene>
<dbReference type="OrthoDB" id="3628603at2"/>
<evidence type="ECO:0000256" key="3">
    <source>
        <dbReference type="ARBA" id="ARBA00023163"/>
    </source>
</evidence>
<name>A0A562WEG9_9ACTN</name>
<dbReference type="NCBIfam" id="NF033788">
    <property type="entry name" value="HTH_metalloreg"/>
    <property type="match status" value="2"/>
</dbReference>
<dbReference type="InterPro" id="IPR001845">
    <property type="entry name" value="HTH_ArsR_DNA-bd_dom"/>
</dbReference>
<evidence type="ECO:0000313" key="7">
    <source>
        <dbReference type="Proteomes" id="UP000319728"/>
    </source>
</evidence>
<dbReference type="PROSITE" id="PS50987">
    <property type="entry name" value="HTH_ARSR_2"/>
    <property type="match status" value="2"/>
</dbReference>
<dbReference type="InterPro" id="IPR036390">
    <property type="entry name" value="WH_DNA-bd_sf"/>
</dbReference>
<sequence length="240" mass="25451">MSAPSVRETTVTRDCCPPLGAQALAPQVAGELAPLFKALGDPVRLRLLSLIASTPEICVCDLTGAFDVTSATISHHLRVLREAGMVDTERRGTWVHYRVRREALALLGNLLTGAAPTPTPSGVPGPFPADDSRPPADQATLISANPDVVRLLADPLRARIVQILADGPATTSQLVADTDAKQPNVSGHLRQLREAGVVVAEPRGRFTYYRLVPEALQGAALHLADLAAHARATSDTLRTC</sequence>
<keyword evidence="2" id="KW-0238">DNA-binding</keyword>
<dbReference type="GO" id="GO:0003700">
    <property type="term" value="F:DNA-binding transcription factor activity"/>
    <property type="evidence" value="ECO:0007669"/>
    <property type="project" value="InterPro"/>
</dbReference>
<dbReference type="CDD" id="cd00090">
    <property type="entry name" value="HTH_ARSR"/>
    <property type="match status" value="2"/>
</dbReference>
<evidence type="ECO:0000256" key="4">
    <source>
        <dbReference type="SAM" id="MobiDB-lite"/>
    </source>
</evidence>
<organism evidence="6 7">
    <name type="scientific">Micromonospora sagamiensis</name>
    <dbReference type="NCBI Taxonomy" id="47875"/>
    <lineage>
        <taxon>Bacteria</taxon>
        <taxon>Bacillati</taxon>
        <taxon>Actinomycetota</taxon>
        <taxon>Actinomycetes</taxon>
        <taxon>Micromonosporales</taxon>
        <taxon>Micromonosporaceae</taxon>
        <taxon>Micromonospora</taxon>
    </lineage>
</organism>
<dbReference type="InterPro" id="IPR051081">
    <property type="entry name" value="HTH_MetalResp_TranReg"/>
</dbReference>
<dbReference type="InterPro" id="IPR011991">
    <property type="entry name" value="ArsR-like_HTH"/>
</dbReference>
<evidence type="ECO:0000259" key="5">
    <source>
        <dbReference type="PROSITE" id="PS50987"/>
    </source>
</evidence>
<comment type="caution">
    <text evidence="6">The sequence shown here is derived from an EMBL/GenBank/DDBJ whole genome shotgun (WGS) entry which is preliminary data.</text>
</comment>
<keyword evidence="7" id="KW-1185">Reference proteome</keyword>
<dbReference type="SUPFAM" id="SSF46785">
    <property type="entry name" value="Winged helix' DNA-binding domain"/>
    <property type="match status" value="2"/>
</dbReference>
<dbReference type="Proteomes" id="UP000319728">
    <property type="component" value="Unassembled WGS sequence"/>
</dbReference>
<accession>A0A562WEG9</accession>
<dbReference type="PRINTS" id="PR00778">
    <property type="entry name" value="HTHARSR"/>
</dbReference>
<dbReference type="SMART" id="SM00418">
    <property type="entry name" value="HTH_ARSR"/>
    <property type="match status" value="2"/>
</dbReference>
<feature type="region of interest" description="Disordered" evidence="4">
    <location>
        <begin position="115"/>
        <end position="137"/>
    </location>
</feature>
<dbReference type="InterPro" id="IPR018334">
    <property type="entry name" value="ArsR_HTH"/>
</dbReference>
<protein>
    <submittedName>
        <fullName evidence="6">ArsR family transcriptional regulator</fullName>
    </submittedName>
</protein>
<keyword evidence="1" id="KW-0805">Transcription regulation</keyword>
<dbReference type="AlphaFoldDB" id="A0A562WEG9"/>
<dbReference type="Gene3D" id="1.10.10.10">
    <property type="entry name" value="Winged helix-like DNA-binding domain superfamily/Winged helix DNA-binding domain"/>
    <property type="match status" value="2"/>
</dbReference>
<feature type="compositionally biased region" description="Pro residues" evidence="4">
    <location>
        <begin position="117"/>
        <end position="127"/>
    </location>
</feature>
<dbReference type="PANTHER" id="PTHR33154">
    <property type="entry name" value="TRANSCRIPTIONAL REGULATOR, ARSR FAMILY"/>
    <property type="match status" value="1"/>
</dbReference>
<dbReference type="GO" id="GO:0003677">
    <property type="term" value="F:DNA binding"/>
    <property type="evidence" value="ECO:0007669"/>
    <property type="project" value="UniProtKB-KW"/>
</dbReference>
<feature type="domain" description="HTH arsR-type" evidence="5">
    <location>
        <begin position="137"/>
        <end position="231"/>
    </location>
</feature>
<feature type="domain" description="HTH arsR-type" evidence="5">
    <location>
        <begin position="24"/>
        <end position="119"/>
    </location>
</feature>
<dbReference type="Pfam" id="PF01022">
    <property type="entry name" value="HTH_5"/>
    <property type="match status" value="2"/>
</dbReference>
<proteinExistence type="predicted"/>
<dbReference type="EMBL" id="VLLP01000001">
    <property type="protein sequence ID" value="TWJ28441.1"/>
    <property type="molecule type" value="Genomic_DNA"/>
</dbReference>
<evidence type="ECO:0000256" key="1">
    <source>
        <dbReference type="ARBA" id="ARBA00023015"/>
    </source>
</evidence>
<dbReference type="InterPro" id="IPR036388">
    <property type="entry name" value="WH-like_DNA-bd_sf"/>
</dbReference>
<evidence type="ECO:0000313" key="6">
    <source>
        <dbReference type="EMBL" id="TWJ28441.1"/>
    </source>
</evidence>
<dbReference type="PANTHER" id="PTHR33154:SF18">
    <property type="entry name" value="ARSENICAL RESISTANCE OPERON REPRESSOR"/>
    <property type="match status" value="1"/>
</dbReference>
<keyword evidence="3" id="KW-0804">Transcription</keyword>
<evidence type="ECO:0000256" key="2">
    <source>
        <dbReference type="ARBA" id="ARBA00023125"/>
    </source>
</evidence>
<dbReference type="PROSITE" id="PS00846">
    <property type="entry name" value="HTH_ARSR_1"/>
    <property type="match status" value="1"/>
</dbReference>